<dbReference type="Proteomes" id="UP000306145">
    <property type="component" value="Unassembled WGS sequence"/>
</dbReference>
<protein>
    <submittedName>
        <fullName evidence="2">Uncharacterized protein</fullName>
    </submittedName>
</protein>
<reference evidence="2 3" key="1">
    <citation type="submission" date="2019-06" db="EMBL/GenBank/DDBJ databases">
        <title>Micromonospora ordensis sp. nov., isolated from deep marine sediment.</title>
        <authorList>
            <person name="Veyisoglu A."/>
            <person name="Carro L."/>
            <person name="Klenk H.-P."/>
            <person name="Sahin N."/>
        </authorList>
    </citation>
    <scope>NUCLEOTIDE SEQUENCE [LARGE SCALE GENOMIC DNA]</scope>
    <source>
        <strain evidence="2 3">S2509</strain>
    </source>
</reference>
<dbReference type="AlphaFoldDB" id="A0A5C4QVX5"/>
<organism evidence="2 3">
    <name type="scientific">Micromonospora orduensis</name>
    <dbReference type="NCBI Taxonomy" id="1420891"/>
    <lineage>
        <taxon>Bacteria</taxon>
        <taxon>Bacillati</taxon>
        <taxon>Actinomycetota</taxon>
        <taxon>Actinomycetes</taxon>
        <taxon>Micromonosporales</taxon>
        <taxon>Micromonosporaceae</taxon>
        <taxon>Micromonospora</taxon>
    </lineage>
</organism>
<keyword evidence="1" id="KW-0812">Transmembrane</keyword>
<evidence type="ECO:0000313" key="2">
    <source>
        <dbReference type="EMBL" id="TNH30225.1"/>
    </source>
</evidence>
<keyword evidence="3" id="KW-1185">Reference proteome</keyword>
<feature type="transmembrane region" description="Helical" evidence="1">
    <location>
        <begin position="41"/>
        <end position="60"/>
    </location>
</feature>
<feature type="transmembrane region" description="Helical" evidence="1">
    <location>
        <begin position="109"/>
        <end position="131"/>
    </location>
</feature>
<comment type="caution">
    <text evidence="2">The sequence shown here is derived from an EMBL/GenBank/DDBJ whole genome shotgun (WGS) entry which is preliminary data.</text>
</comment>
<feature type="transmembrane region" description="Helical" evidence="1">
    <location>
        <begin position="17"/>
        <end position="35"/>
    </location>
</feature>
<accession>A0A5C4QVX5</accession>
<feature type="transmembrane region" description="Helical" evidence="1">
    <location>
        <begin position="67"/>
        <end position="97"/>
    </location>
</feature>
<evidence type="ECO:0000256" key="1">
    <source>
        <dbReference type="SAM" id="Phobius"/>
    </source>
</evidence>
<gene>
    <name evidence="2" type="ORF">FHG89_08795</name>
</gene>
<keyword evidence="1" id="KW-1133">Transmembrane helix</keyword>
<evidence type="ECO:0000313" key="3">
    <source>
        <dbReference type="Proteomes" id="UP000306145"/>
    </source>
</evidence>
<dbReference type="EMBL" id="VDFY01000117">
    <property type="protein sequence ID" value="TNH30225.1"/>
    <property type="molecule type" value="Genomic_DNA"/>
</dbReference>
<proteinExistence type="predicted"/>
<dbReference type="RefSeq" id="WP_139583872.1">
    <property type="nucleotide sequence ID" value="NZ_VDFY01000117.1"/>
</dbReference>
<name>A0A5C4QVX5_9ACTN</name>
<keyword evidence="1" id="KW-0472">Membrane</keyword>
<dbReference type="OrthoDB" id="9832262at2"/>
<sequence length="230" mass="24737">MTTQTLPTEKVHAWPRALVVAAILAGILFAGWRYQTWGDTAAFRVSWIPVAITAVPLLFLRRRQFSYACVVVGVVVLALALQGVFIWVLPAVLILLATTADPRRSPWRARLSVLVATALAVVATAGSAGAVHRSLTSPSAGFVVHSDADFTTAQSAVDRVLTDASGRADDRVLGVSITHADDGRGTTIVVQFEPDLSTNEQEGLRRQLAEVPGVAKVCPWYRDNHLRSAC</sequence>